<evidence type="ECO:0008006" key="4">
    <source>
        <dbReference type="Google" id="ProtNLM"/>
    </source>
</evidence>
<dbReference type="EMBL" id="BAABRT010000004">
    <property type="protein sequence ID" value="GAA5524195.1"/>
    <property type="molecule type" value="Genomic_DNA"/>
</dbReference>
<proteinExistence type="predicted"/>
<keyword evidence="1" id="KW-0472">Membrane</keyword>
<keyword evidence="1" id="KW-0812">Transmembrane</keyword>
<feature type="transmembrane region" description="Helical" evidence="1">
    <location>
        <begin position="64"/>
        <end position="85"/>
    </location>
</feature>
<sequence length="129" mass="14347">MKNELQSLLHSTTAIVEVAGYAIEVFGVLVMIVATAQSTVHFVKTRGTVSPEESYTRYRRNLGRGIILGLEFLIAGDIVRTVVVAETLENVGILALIIFIRTFLSITLHLEVEGRWPWQKQSGQPPAQR</sequence>
<evidence type="ECO:0000256" key="1">
    <source>
        <dbReference type="SAM" id="Phobius"/>
    </source>
</evidence>
<accession>A0ABP9WLW4</accession>
<dbReference type="PANTHER" id="PTHR38468:SF1">
    <property type="entry name" value="SLL0939 PROTEIN"/>
    <property type="match status" value="1"/>
</dbReference>
<protein>
    <recommendedName>
        <fullName evidence="4">DUF1622 domain-containing protein</fullName>
    </recommendedName>
</protein>
<dbReference type="Pfam" id="PF07784">
    <property type="entry name" value="DUF1622"/>
    <property type="match status" value="1"/>
</dbReference>
<dbReference type="Proteomes" id="UP001408594">
    <property type="component" value="Unassembled WGS sequence"/>
</dbReference>
<reference evidence="2 3" key="1">
    <citation type="submission" date="2024-02" db="EMBL/GenBank/DDBJ databases">
        <title>Microbulbifer aestuariivivens NBRC 112533.</title>
        <authorList>
            <person name="Ichikawa N."/>
            <person name="Katano-Makiyama Y."/>
            <person name="Hidaka K."/>
        </authorList>
    </citation>
    <scope>NUCLEOTIDE SEQUENCE [LARGE SCALE GENOMIC DNA]</scope>
    <source>
        <strain evidence="2 3">NBRC 112533</strain>
    </source>
</reference>
<evidence type="ECO:0000313" key="3">
    <source>
        <dbReference type="Proteomes" id="UP001408594"/>
    </source>
</evidence>
<keyword evidence="1" id="KW-1133">Transmembrane helix</keyword>
<evidence type="ECO:0000313" key="2">
    <source>
        <dbReference type="EMBL" id="GAA5524195.1"/>
    </source>
</evidence>
<comment type="caution">
    <text evidence="2">The sequence shown here is derived from an EMBL/GenBank/DDBJ whole genome shotgun (WGS) entry which is preliminary data.</text>
</comment>
<dbReference type="PANTHER" id="PTHR38468">
    <property type="entry name" value="SLL0939 PROTEIN"/>
    <property type="match status" value="1"/>
</dbReference>
<dbReference type="RefSeq" id="WP_345548996.1">
    <property type="nucleotide sequence ID" value="NZ_BAABRT010000004.1"/>
</dbReference>
<organism evidence="2 3">
    <name type="scientific">Microbulbifer aestuariivivens</name>
    <dbReference type="NCBI Taxonomy" id="1908308"/>
    <lineage>
        <taxon>Bacteria</taxon>
        <taxon>Pseudomonadati</taxon>
        <taxon>Pseudomonadota</taxon>
        <taxon>Gammaproteobacteria</taxon>
        <taxon>Cellvibrionales</taxon>
        <taxon>Microbulbiferaceae</taxon>
        <taxon>Microbulbifer</taxon>
    </lineage>
</organism>
<feature type="transmembrane region" description="Helical" evidence="1">
    <location>
        <begin position="91"/>
        <end position="110"/>
    </location>
</feature>
<dbReference type="InterPro" id="IPR012427">
    <property type="entry name" value="DUF1622"/>
</dbReference>
<gene>
    <name evidence="2" type="ORF">Maes01_00749</name>
</gene>
<feature type="transmembrane region" description="Helical" evidence="1">
    <location>
        <begin position="20"/>
        <end position="43"/>
    </location>
</feature>
<name>A0ABP9WLW4_9GAMM</name>
<keyword evidence="3" id="KW-1185">Reference proteome</keyword>